<evidence type="ECO:0000256" key="1">
    <source>
        <dbReference type="SAM" id="Phobius"/>
    </source>
</evidence>
<protein>
    <submittedName>
        <fullName evidence="2">DUF2628 domain-containing protein</fullName>
    </submittedName>
</protein>
<evidence type="ECO:0000313" key="2">
    <source>
        <dbReference type="EMBL" id="TIH11006.1"/>
    </source>
</evidence>
<gene>
    <name evidence="2" type="ORF">D8779_10105</name>
</gene>
<sequence>MTQSNPYATPQAAVVDPESQVSAEHIAALPVSDKWKQRFSAIHHAGGIKMPKLKELPAAERRKAFSFNFLAFFFGPIYYAFKGMWKKGLALFVACAAVVITLGLGLEYVGYGKLANALGYGVSAVFAARANIDYYKKMLLNDNGWW</sequence>
<feature type="transmembrane region" description="Helical" evidence="1">
    <location>
        <begin position="88"/>
        <end position="108"/>
    </location>
</feature>
<organism evidence="2 3">
    <name type="scientific">Pseudomonas leptonychotis</name>
    <dbReference type="NCBI Taxonomy" id="2448482"/>
    <lineage>
        <taxon>Bacteria</taxon>
        <taxon>Pseudomonadati</taxon>
        <taxon>Pseudomonadota</taxon>
        <taxon>Gammaproteobacteria</taxon>
        <taxon>Pseudomonadales</taxon>
        <taxon>Pseudomonadaceae</taxon>
        <taxon>Pseudomonas</taxon>
    </lineage>
</organism>
<dbReference type="Proteomes" id="UP000307541">
    <property type="component" value="Unassembled WGS sequence"/>
</dbReference>
<accession>A0A4T2A7J5</accession>
<reference evidence="2 3" key="1">
    <citation type="submission" date="2018-10" db="EMBL/GenBank/DDBJ databases">
        <title>Pseudomonas leptonychotis sp. nov., isolated from Weddell seals in Antarctica.</title>
        <authorList>
            <person name="Novakova D."/>
            <person name="Svec P."/>
            <person name="Kralova S."/>
            <person name="Kristofova L."/>
            <person name="Zeman M."/>
            <person name="Pantucek R."/>
            <person name="Maslanova I."/>
            <person name="Sedlacek I."/>
        </authorList>
    </citation>
    <scope>NUCLEOTIDE SEQUENCE [LARGE SCALE GENOMIC DNA]</scope>
    <source>
        <strain evidence="2 3">CCM 8849</strain>
    </source>
</reference>
<keyword evidence="3" id="KW-1185">Reference proteome</keyword>
<dbReference type="Pfam" id="PF10947">
    <property type="entry name" value="DUF2628"/>
    <property type="match status" value="1"/>
</dbReference>
<name>A0A4T2A7J5_9PSED</name>
<dbReference type="RefSeq" id="WP_136664277.1">
    <property type="nucleotide sequence ID" value="NZ_RFLV01000001.1"/>
</dbReference>
<dbReference type="InterPro" id="IPR024399">
    <property type="entry name" value="DUF2628"/>
</dbReference>
<evidence type="ECO:0000313" key="3">
    <source>
        <dbReference type="Proteomes" id="UP000307541"/>
    </source>
</evidence>
<dbReference type="AlphaFoldDB" id="A0A4T2A7J5"/>
<comment type="caution">
    <text evidence="2">The sequence shown here is derived from an EMBL/GenBank/DDBJ whole genome shotgun (WGS) entry which is preliminary data.</text>
</comment>
<dbReference type="OrthoDB" id="6945649at2"/>
<keyword evidence="1" id="KW-0812">Transmembrane</keyword>
<proteinExistence type="predicted"/>
<keyword evidence="1" id="KW-0472">Membrane</keyword>
<dbReference type="EMBL" id="RFLV01000001">
    <property type="protein sequence ID" value="TIH11006.1"/>
    <property type="molecule type" value="Genomic_DNA"/>
</dbReference>
<feature type="transmembrane region" description="Helical" evidence="1">
    <location>
        <begin position="64"/>
        <end position="81"/>
    </location>
</feature>
<keyword evidence="1" id="KW-1133">Transmembrane helix</keyword>